<dbReference type="Proteomes" id="UP001140949">
    <property type="component" value="Unassembled WGS sequence"/>
</dbReference>
<gene>
    <name evidence="1" type="ORF">M6B38_353250</name>
</gene>
<reference evidence="1" key="2">
    <citation type="submission" date="2023-04" db="EMBL/GenBank/DDBJ databases">
        <authorList>
            <person name="Bruccoleri R.E."/>
            <person name="Oakeley E.J."/>
            <person name="Faust A.-M."/>
            <person name="Dessus-Babus S."/>
            <person name="Altorfer M."/>
            <person name="Burckhardt D."/>
            <person name="Oertli M."/>
            <person name="Naumann U."/>
            <person name="Petersen F."/>
            <person name="Wong J."/>
        </authorList>
    </citation>
    <scope>NUCLEOTIDE SEQUENCE</scope>
    <source>
        <strain evidence="1">GSM-AAB239-AS_SAM_17_03QT</strain>
        <tissue evidence="1">Leaf</tissue>
    </source>
</reference>
<name>A0AAX6GPJ6_IRIPA</name>
<dbReference type="AlphaFoldDB" id="A0AAX6GPJ6"/>
<keyword evidence="2" id="KW-1185">Reference proteome</keyword>
<organism evidence="1 2">
    <name type="scientific">Iris pallida</name>
    <name type="common">Sweet iris</name>
    <dbReference type="NCBI Taxonomy" id="29817"/>
    <lineage>
        <taxon>Eukaryota</taxon>
        <taxon>Viridiplantae</taxon>
        <taxon>Streptophyta</taxon>
        <taxon>Embryophyta</taxon>
        <taxon>Tracheophyta</taxon>
        <taxon>Spermatophyta</taxon>
        <taxon>Magnoliopsida</taxon>
        <taxon>Liliopsida</taxon>
        <taxon>Asparagales</taxon>
        <taxon>Iridaceae</taxon>
        <taxon>Iridoideae</taxon>
        <taxon>Irideae</taxon>
        <taxon>Iris</taxon>
    </lineage>
</organism>
<dbReference type="EMBL" id="JANAVB010017315">
    <property type="protein sequence ID" value="KAJ6830660.1"/>
    <property type="molecule type" value="Genomic_DNA"/>
</dbReference>
<proteinExistence type="predicted"/>
<accession>A0AAX6GPJ6</accession>
<sequence length="46" mass="5396">MITPSTRSPFRLHLRLLRSRSCAFRWRSTHVAAEEKRLRARSACAI</sequence>
<evidence type="ECO:0000313" key="2">
    <source>
        <dbReference type="Proteomes" id="UP001140949"/>
    </source>
</evidence>
<comment type="caution">
    <text evidence="1">The sequence shown here is derived from an EMBL/GenBank/DDBJ whole genome shotgun (WGS) entry which is preliminary data.</text>
</comment>
<protein>
    <submittedName>
        <fullName evidence="1">E3 ubiquitin-protein ligase RHA1B-like</fullName>
    </submittedName>
</protein>
<reference evidence="1" key="1">
    <citation type="journal article" date="2023" name="GigaByte">
        <title>Genome assembly of the bearded iris, Iris pallida Lam.</title>
        <authorList>
            <person name="Bruccoleri R.E."/>
            <person name="Oakeley E.J."/>
            <person name="Faust A.M.E."/>
            <person name="Altorfer M."/>
            <person name="Dessus-Babus S."/>
            <person name="Burckhardt D."/>
            <person name="Oertli M."/>
            <person name="Naumann U."/>
            <person name="Petersen F."/>
            <person name="Wong J."/>
        </authorList>
    </citation>
    <scope>NUCLEOTIDE SEQUENCE</scope>
    <source>
        <strain evidence="1">GSM-AAB239-AS_SAM_17_03QT</strain>
    </source>
</reference>
<evidence type="ECO:0000313" key="1">
    <source>
        <dbReference type="EMBL" id="KAJ6830660.1"/>
    </source>
</evidence>